<feature type="region of interest" description="Disordered" evidence="7">
    <location>
        <begin position="215"/>
        <end position="269"/>
    </location>
</feature>
<feature type="transmembrane region" description="Helical" evidence="8">
    <location>
        <begin position="425"/>
        <end position="445"/>
    </location>
</feature>
<accession>A0A2K3DJE0</accession>
<keyword evidence="3" id="KW-1003">Cell membrane</keyword>
<name>A0A2K3DJE0_CHLRE</name>
<feature type="compositionally biased region" description="Low complexity" evidence="7">
    <location>
        <begin position="239"/>
        <end position="249"/>
    </location>
</feature>
<keyword evidence="5 8" id="KW-1133">Transmembrane helix</keyword>
<feature type="transmembrane region" description="Helical" evidence="8">
    <location>
        <begin position="50"/>
        <end position="68"/>
    </location>
</feature>
<dbReference type="KEGG" id="cre:CHLRE_07g325731v5"/>
<dbReference type="InParanoid" id="A0A2K3DJE0"/>
<evidence type="ECO:0000313" key="10">
    <source>
        <dbReference type="Proteomes" id="UP000006906"/>
    </source>
</evidence>
<protein>
    <submittedName>
        <fullName evidence="9">Uncharacterized protein</fullName>
    </submittedName>
</protein>
<feature type="compositionally biased region" description="Low complexity" evidence="7">
    <location>
        <begin position="302"/>
        <end position="321"/>
    </location>
</feature>
<dbReference type="ExpressionAtlas" id="A0A2K3DJE0">
    <property type="expression patterns" value="baseline"/>
</dbReference>
<dbReference type="OrthoDB" id="543127at2759"/>
<reference evidence="9 10" key="1">
    <citation type="journal article" date="2007" name="Science">
        <title>The Chlamydomonas genome reveals the evolution of key animal and plant functions.</title>
        <authorList>
            <person name="Merchant S.S."/>
            <person name="Prochnik S.E."/>
            <person name="Vallon O."/>
            <person name="Harris E.H."/>
            <person name="Karpowicz S.J."/>
            <person name="Witman G.B."/>
            <person name="Terry A."/>
            <person name="Salamov A."/>
            <person name="Fritz-Laylin L.K."/>
            <person name="Marechal-Drouard L."/>
            <person name="Marshall W.F."/>
            <person name="Qu L.H."/>
            <person name="Nelson D.R."/>
            <person name="Sanderfoot A.A."/>
            <person name="Spalding M.H."/>
            <person name="Kapitonov V.V."/>
            <person name="Ren Q."/>
            <person name="Ferris P."/>
            <person name="Lindquist E."/>
            <person name="Shapiro H."/>
            <person name="Lucas S.M."/>
            <person name="Grimwood J."/>
            <person name="Schmutz J."/>
            <person name="Cardol P."/>
            <person name="Cerutti H."/>
            <person name="Chanfreau G."/>
            <person name="Chen C.L."/>
            <person name="Cognat V."/>
            <person name="Croft M.T."/>
            <person name="Dent R."/>
            <person name="Dutcher S."/>
            <person name="Fernandez E."/>
            <person name="Fukuzawa H."/>
            <person name="Gonzalez-Ballester D."/>
            <person name="Gonzalez-Halphen D."/>
            <person name="Hallmann A."/>
            <person name="Hanikenne M."/>
            <person name="Hippler M."/>
            <person name="Inwood W."/>
            <person name="Jabbari K."/>
            <person name="Kalanon M."/>
            <person name="Kuras R."/>
            <person name="Lefebvre P.A."/>
            <person name="Lemaire S.D."/>
            <person name="Lobanov A.V."/>
            <person name="Lohr M."/>
            <person name="Manuell A."/>
            <person name="Meier I."/>
            <person name="Mets L."/>
            <person name="Mittag M."/>
            <person name="Mittelmeier T."/>
            <person name="Moroney J.V."/>
            <person name="Moseley J."/>
            <person name="Napoli C."/>
            <person name="Nedelcu A.M."/>
            <person name="Niyogi K."/>
            <person name="Novoselov S.V."/>
            <person name="Paulsen I.T."/>
            <person name="Pazour G."/>
            <person name="Purton S."/>
            <person name="Ral J.P."/>
            <person name="Riano-Pachon D.M."/>
            <person name="Riekhof W."/>
            <person name="Rymarquis L."/>
            <person name="Schroda M."/>
            <person name="Stern D."/>
            <person name="Umen J."/>
            <person name="Willows R."/>
            <person name="Wilson N."/>
            <person name="Zimmer S.L."/>
            <person name="Allmer J."/>
            <person name="Balk J."/>
            <person name="Bisova K."/>
            <person name="Chen C.J."/>
            <person name="Elias M."/>
            <person name="Gendler K."/>
            <person name="Hauser C."/>
            <person name="Lamb M.R."/>
            <person name="Ledford H."/>
            <person name="Long J.C."/>
            <person name="Minagawa J."/>
            <person name="Page M.D."/>
            <person name="Pan J."/>
            <person name="Pootakham W."/>
            <person name="Roje S."/>
            <person name="Rose A."/>
            <person name="Stahlberg E."/>
            <person name="Terauchi A.M."/>
            <person name="Yang P."/>
            <person name="Ball S."/>
            <person name="Bowler C."/>
            <person name="Dieckmann C.L."/>
            <person name="Gladyshev V.N."/>
            <person name="Green P."/>
            <person name="Jorgensen R."/>
            <person name="Mayfield S."/>
            <person name="Mueller-Roeber B."/>
            <person name="Rajamani S."/>
            <person name="Sayre R.T."/>
            <person name="Brokstein P."/>
            <person name="Dubchak I."/>
            <person name="Goodstein D."/>
            <person name="Hornick L."/>
            <person name="Huang Y.W."/>
            <person name="Jhaveri J."/>
            <person name="Luo Y."/>
            <person name="Martinez D."/>
            <person name="Ngau W.C."/>
            <person name="Otillar B."/>
            <person name="Poliakov A."/>
            <person name="Porter A."/>
            <person name="Szajkowski L."/>
            <person name="Werner G."/>
            <person name="Zhou K."/>
            <person name="Grigoriev I.V."/>
            <person name="Rokhsar D.S."/>
            <person name="Grossman A.R."/>
        </authorList>
    </citation>
    <scope>NUCLEOTIDE SEQUENCE [LARGE SCALE GENOMIC DNA]</scope>
    <source>
        <strain evidence="10">CC-503</strain>
    </source>
</reference>
<keyword evidence="10" id="KW-1185">Reference proteome</keyword>
<gene>
    <name evidence="9" type="ORF">CHLRE_07g325731v5</name>
</gene>
<evidence type="ECO:0000313" key="9">
    <source>
        <dbReference type="EMBL" id="PNW80657.1"/>
    </source>
</evidence>
<proteinExistence type="predicted"/>
<evidence type="ECO:0000256" key="4">
    <source>
        <dbReference type="ARBA" id="ARBA00022692"/>
    </source>
</evidence>
<dbReference type="GO" id="GO:0005886">
    <property type="term" value="C:plasma membrane"/>
    <property type="evidence" value="ECO:0007669"/>
    <property type="project" value="UniProtKB-SubCell"/>
</dbReference>
<dbReference type="Gramene" id="PNW80657">
    <property type="protein sequence ID" value="PNW80657"/>
    <property type="gene ID" value="CHLRE_07g325731v5"/>
</dbReference>
<evidence type="ECO:0000256" key="7">
    <source>
        <dbReference type="SAM" id="MobiDB-lite"/>
    </source>
</evidence>
<keyword evidence="6 8" id="KW-0472">Membrane</keyword>
<dbReference type="Proteomes" id="UP000006906">
    <property type="component" value="Chromosome 7"/>
</dbReference>
<feature type="transmembrane region" description="Helical" evidence="8">
    <location>
        <begin position="80"/>
        <end position="100"/>
    </location>
</feature>
<evidence type="ECO:0000256" key="1">
    <source>
        <dbReference type="ARBA" id="ARBA00004651"/>
    </source>
</evidence>
<evidence type="ECO:0000256" key="3">
    <source>
        <dbReference type="ARBA" id="ARBA00022475"/>
    </source>
</evidence>
<feature type="transmembrane region" description="Helical" evidence="8">
    <location>
        <begin position="106"/>
        <end position="125"/>
    </location>
</feature>
<dbReference type="PANTHER" id="PTHR30269">
    <property type="entry name" value="TRANSMEMBRANE PROTEIN YFCA"/>
    <property type="match status" value="1"/>
</dbReference>
<evidence type="ECO:0000256" key="6">
    <source>
        <dbReference type="ARBA" id="ARBA00023136"/>
    </source>
</evidence>
<dbReference type="EMBL" id="CM008968">
    <property type="protein sequence ID" value="PNW80657.1"/>
    <property type="molecule type" value="Genomic_DNA"/>
</dbReference>
<dbReference type="PANTHER" id="PTHR30269:SF38">
    <property type="entry name" value="SULFITE EXPORTER TAUE_SAFE"/>
    <property type="match status" value="1"/>
</dbReference>
<organism evidence="9 10">
    <name type="scientific">Chlamydomonas reinhardtii</name>
    <name type="common">Chlamydomonas smithii</name>
    <dbReference type="NCBI Taxonomy" id="3055"/>
    <lineage>
        <taxon>Eukaryota</taxon>
        <taxon>Viridiplantae</taxon>
        <taxon>Chlorophyta</taxon>
        <taxon>core chlorophytes</taxon>
        <taxon>Chlorophyceae</taxon>
        <taxon>CS clade</taxon>
        <taxon>Chlamydomonadales</taxon>
        <taxon>Chlamydomonadaceae</taxon>
        <taxon>Chlamydomonas</taxon>
    </lineage>
</organism>
<feature type="region of interest" description="Disordered" evidence="7">
    <location>
        <begin position="294"/>
        <end position="321"/>
    </location>
</feature>
<sequence>MPASVYVVLSLGAAGGGVVKGITGFGNAIINLLVWVTFNAFGVDGGSLKQAVLADTVGCMVAGIPLLIMTKAHKTADWRLVIAILAFTTSGAPVGAALLTRLNPRWVELVMAVVLLLVIVLHIKLHEKATKAFREWRAKRRSAAMYGLLEEEKAARRAADGDHLASAPGSASDALTGSLGSLADTDLPSAGVSSSDAVLHSLAVDCLPSPLPSRLPSLQAPGAPTETLAGNSGGGGTGVAAAGGDASSGSGHGSSAGGDVCNRGRSSGSGGDAHTVVVINSYCAPSAADVAAEARGTSPSKASAADSTETAESAEGASTAAGAGSIGNGAQAADASAALVGLLTITDMAPLLEAGAASSSAGGGAGCTCTSSCSACGGTGKTAAGGGGRYSCCGGGGRGGGGSGGLLARLRRWVATADWREMRRIIAFGSVAGFTSGVMGGMTGIGGPPIMFMYEKLQVAKDVVRGTNAVNNVLQPRLVSYIIMGMFAASDAPLYAVTSVVGLAGVALGNVLAGRLDQRGFSRILVGLMLVCCALLFASAAGLKGHHAAPSVAGAGAGGAAAAAAAAANGAQGVH</sequence>
<evidence type="ECO:0000256" key="8">
    <source>
        <dbReference type="SAM" id="Phobius"/>
    </source>
</evidence>
<dbReference type="RefSeq" id="XP_042922633.1">
    <property type="nucleotide sequence ID" value="XM_043064066.1"/>
</dbReference>
<feature type="transmembrane region" description="Helical" evidence="8">
    <location>
        <begin position="494"/>
        <end position="512"/>
    </location>
</feature>
<dbReference type="GeneID" id="5728399"/>
<dbReference type="InterPro" id="IPR052017">
    <property type="entry name" value="TSUP"/>
</dbReference>
<dbReference type="InterPro" id="IPR002781">
    <property type="entry name" value="TM_pro_TauE-like"/>
</dbReference>
<dbReference type="Pfam" id="PF01925">
    <property type="entry name" value="TauE"/>
    <property type="match status" value="2"/>
</dbReference>
<feature type="transmembrane region" description="Helical" evidence="8">
    <location>
        <begin position="7"/>
        <end position="30"/>
    </location>
</feature>
<feature type="transmembrane region" description="Helical" evidence="8">
    <location>
        <begin position="524"/>
        <end position="543"/>
    </location>
</feature>
<evidence type="ECO:0000256" key="5">
    <source>
        <dbReference type="ARBA" id="ARBA00022989"/>
    </source>
</evidence>
<keyword evidence="4 8" id="KW-0812">Transmembrane</keyword>
<keyword evidence="2" id="KW-0813">Transport</keyword>
<evidence type="ECO:0000256" key="2">
    <source>
        <dbReference type="ARBA" id="ARBA00022448"/>
    </source>
</evidence>
<dbReference type="AlphaFoldDB" id="A0A2K3DJE0"/>
<comment type="subcellular location">
    <subcellularLocation>
        <location evidence="1">Cell membrane</location>
        <topology evidence="1">Multi-pass membrane protein</topology>
    </subcellularLocation>
</comment>